<accession>A0A2B4STP8</accession>
<comment type="caution">
    <text evidence="1">The sequence shown here is derived from an EMBL/GenBank/DDBJ whole genome shotgun (WGS) entry which is preliminary data.</text>
</comment>
<keyword evidence="2" id="KW-1185">Reference proteome</keyword>
<dbReference type="AlphaFoldDB" id="A0A2B4STP8"/>
<protein>
    <submittedName>
        <fullName evidence="1">Uncharacterized protein</fullName>
    </submittedName>
</protein>
<dbReference type="OrthoDB" id="5948778at2759"/>
<name>A0A2B4STP8_STYPI</name>
<evidence type="ECO:0000313" key="1">
    <source>
        <dbReference type="EMBL" id="PFX32499.1"/>
    </source>
</evidence>
<dbReference type="SUPFAM" id="SSF57850">
    <property type="entry name" value="RING/U-box"/>
    <property type="match status" value="1"/>
</dbReference>
<evidence type="ECO:0000313" key="2">
    <source>
        <dbReference type="Proteomes" id="UP000225706"/>
    </source>
</evidence>
<proteinExistence type="predicted"/>
<dbReference type="EMBL" id="LSMT01000022">
    <property type="protein sequence ID" value="PFX32499.1"/>
    <property type="molecule type" value="Genomic_DNA"/>
</dbReference>
<reference evidence="2" key="1">
    <citation type="journal article" date="2017" name="bioRxiv">
        <title>Comparative analysis of the genomes of Stylophora pistillata and Acropora digitifera provides evidence for extensive differences between species of corals.</title>
        <authorList>
            <person name="Voolstra C.R."/>
            <person name="Li Y."/>
            <person name="Liew Y.J."/>
            <person name="Baumgarten S."/>
            <person name="Zoccola D."/>
            <person name="Flot J.-F."/>
            <person name="Tambutte S."/>
            <person name="Allemand D."/>
            <person name="Aranda M."/>
        </authorList>
    </citation>
    <scope>NUCLEOTIDE SEQUENCE [LARGE SCALE GENOMIC DNA]</scope>
</reference>
<gene>
    <name evidence="1" type="ORF">AWC38_SpisGene2661</name>
</gene>
<dbReference type="Proteomes" id="UP000225706">
    <property type="component" value="Unassembled WGS sequence"/>
</dbReference>
<sequence length="314" mass="35233">MADRLCGSTSKECATCQRQDLLIISCEEKEHSFCQSCVTTFIESSTPAREPPTGLAIRLSCPLSSVCGSQLEPYLLQDIIDQITAMSQEKTTKSLSHSRQTISSSCPNEVCSFISQHDDDDFDELYLWCPKCVSFYCRTCQRRLGDEGYADHICPPDRQITDIIDDVEASITLCKVVCEAKWVRCPSNSCRAIDLAGGLIEKAKEDCNAVQCRTCQRFFCFICTRDLGTKREDAVKAFPHKSTDETNAPCCWLFDDGLSGNTETRAILIRQMNAASDYLCSLQLSKEKKLILLYKNKEVLGDVFTHLITKYGPR</sequence>
<organism evidence="1 2">
    <name type="scientific">Stylophora pistillata</name>
    <name type="common">Smooth cauliflower coral</name>
    <dbReference type="NCBI Taxonomy" id="50429"/>
    <lineage>
        <taxon>Eukaryota</taxon>
        <taxon>Metazoa</taxon>
        <taxon>Cnidaria</taxon>
        <taxon>Anthozoa</taxon>
        <taxon>Hexacorallia</taxon>
        <taxon>Scleractinia</taxon>
        <taxon>Astrocoeniina</taxon>
        <taxon>Pocilloporidae</taxon>
        <taxon>Stylophora</taxon>
    </lineage>
</organism>